<dbReference type="GO" id="GO:0004550">
    <property type="term" value="F:nucleoside diphosphate kinase activity"/>
    <property type="evidence" value="ECO:0007669"/>
    <property type="project" value="UniProtKB-EC"/>
</dbReference>
<dbReference type="OMA" id="QHYGEHK"/>
<feature type="binding site" evidence="6">
    <location>
        <position position="85"/>
    </location>
    <ligand>
        <name>ATP</name>
        <dbReference type="ChEBI" id="CHEBI:30616"/>
    </ligand>
</feature>
<keyword evidence="4" id="KW-0808">Transferase</keyword>
<dbReference type="Gene3D" id="3.30.70.141">
    <property type="entry name" value="Nucleoside diphosphate kinase-like domain"/>
    <property type="match status" value="1"/>
</dbReference>
<dbReference type="PROSITE" id="PS51374">
    <property type="entry name" value="NDPK_LIKE"/>
    <property type="match status" value="1"/>
</dbReference>
<evidence type="ECO:0000256" key="7">
    <source>
        <dbReference type="RuleBase" id="RU004011"/>
    </source>
</evidence>
<dbReference type="RefSeq" id="XP_001611660.1">
    <property type="nucleotide sequence ID" value="XM_001611610.1"/>
</dbReference>
<evidence type="ECO:0000256" key="2">
    <source>
        <dbReference type="ARBA" id="ARBA00008142"/>
    </source>
</evidence>
<dbReference type="eggNOG" id="KOG0888">
    <property type="taxonomic scope" value="Eukaryota"/>
</dbReference>
<dbReference type="GO" id="GO:0006241">
    <property type="term" value="P:CTP biosynthetic process"/>
    <property type="evidence" value="ECO:0007669"/>
    <property type="project" value="InterPro"/>
</dbReference>
<dbReference type="GeneID" id="5479909"/>
<evidence type="ECO:0000313" key="10">
    <source>
        <dbReference type="Proteomes" id="UP000002173"/>
    </source>
</evidence>
<accession>A7ANF8</accession>
<organism evidence="9 10">
    <name type="scientific">Babesia bovis</name>
    <dbReference type="NCBI Taxonomy" id="5865"/>
    <lineage>
        <taxon>Eukaryota</taxon>
        <taxon>Sar</taxon>
        <taxon>Alveolata</taxon>
        <taxon>Apicomplexa</taxon>
        <taxon>Aconoidasida</taxon>
        <taxon>Piroplasmida</taxon>
        <taxon>Babesiidae</taxon>
        <taxon>Babesia</taxon>
    </lineage>
</organism>
<reference evidence="10" key="3">
    <citation type="journal article" date="2020" name="Data Brief">
        <title>Transcriptome dataset of Babesia bovis life stages within vertebrate and invertebrate hosts.</title>
        <authorList>
            <person name="Ueti M.W."/>
            <person name="Johnson W.C."/>
            <person name="Kappmeyer L.S."/>
            <person name="Herndon D.R."/>
            <person name="Mousel M.R."/>
            <person name="Reif K.E."/>
            <person name="Taus N.S."/>
            <person name="Ifeonu O.O."/>
            <person name="Silva J.C."/>
            <person name="Suarez C.E."/>
            <person name="Brayton K.A."/>
        </authorList>
    </citation>
    <scope>NUCLEOTIDE SEQUENCE [LARGE SCALE GENOMIC DNA]</scope>
</reference>
<name>A7ANF8_BABBO</name>
<evidence type="ECO:0000256" key="3">
    <source>
        <dbReference type="ARBA" id="ARBA00012966"/>
    </source>
</evidence>
<dbReference type="GO" id="GO:0006228">
    <property type="term" value="P:UTP biosynthetic process"/>
    <property type="evidence" value="ECO:0007669"/>
    <property type="project" value="InterPro"/>
</dbReference>
<evidence type="ECO:0000256" key="6">
    <source>
        <dbReference type="PROSITE-ProRule" id="PRU00706"/>
    </source>
</evidence>
<dbReference type="NCBIfam" id="NF001908">
    <property type="entry name" value="PRK00668.1"/>
    <property type="match status" value="1"/>
</dbReference>
<feature type="binding site" evidence="6">
    <location>
        <position position="102"/>
    </location>
    <ligand>
        <name>ATP</name>
        <dbReference type="ChEBI" id="CHEBI:30616"/>
    </ligand>
</feature>
<dbReference type="CDD" id="cd04413">
    <property type="entry name" value="NDPk_I"/>
    <property type="match status" value="1"/>
</dbReference>
<evidence type="ECO:0000256" key="1">
    <source>
        <dbReference type="ARBA" id="ARBA00001946"/>
    </source>
</evidence>
<feature type="active site" description="Pros-phosphohistidine intermediate" evidence="6">
    <location>
        <position position="115"/>
    </location>
</feature>
<keyword evidence="11" id="KW-0002">3D-structure</keyword>
<comment type="cofactor">
    <cofactor evidence="1">
        <name>Mg(2+)</name>
        <dbReference type="ChEBI" id="CHEBI:18420"/>
    </cofactor>
</comment>
<dbReference type="AlphaFoldDB" id="A7ANF8"/>
<dbReference type="KEGG" id="bbo:BBOV_III005290"/>
<keyword evidence="10" id="KW-1185">Reference proteome</keyword>
<dbReference type="HAMAP" id="MF_00451">
    <property type="entry name" value="NDP_kinase"/>
    <property type="match status" value="1"/>
</dbReference>
<evidence type="ECO:0000256" key="4">
    <source>
        <dbReference type="ARBA" id="ARBA00022679"/>
    </source>
</evidence>
<reference evidence="9 10" key="1">
    <citation type="journal article" date="2007" name="PLoS Pathog.">
        <title>Genome sequence of Babesia bovis and comparative analysis of apicomplexan hemoprotozoa.</title>
        <authorList>
            <person name="Brayton K.A."/>
            <person name="Lau A.O.T."/>
            <person name="Herndon D.R."/>
            <person name="Hannick L."/>
            <person name="Kappmeyer L.S."/>
            <person name="Berens S.J."/>
            <person name="Bidwell S.L."/>
            <person name="Brown W.C."/>
            <person name="Crabtree J."/>
            <person name="Fadrosh D."/>
            <person name="Feldblum T."/>
            <person name="Forberger H.A."/>
            <person name="Haas B.J."/>
            <person name="Howell J.M."/>
            <person name="Khouri H."/>
            <person name="Koo H."/>
            <person name="Mann D.J."/>
            <person name="Norimine J."/>
            <person name="Paulsen I.T."/>
            <person name="Radune D."/>
            <person name="Ren Q."/>
            <person name="Smith R.K. Jr."/>
            <person name="Suarez C.E."/>
            <person name="White O."/>
            <person name="Wortman J.R."/>
            <person name="Knowles D.P. Jr."/>
            <person name="McElwain T.F."/>
            <person name="Nene V.M."/>
        </authorList>
    </citation>
    <scope>NUCLEOTIDE SEQUENCE [LARGE SCALE GENOMIC DNA]</scope>
    <source>
        <strain evidence="9">T2Bo</strain>
    </source>
</reference>
<comment type="caution">
    <text evidence="9">The sequence shown here is derived from an EMBL/GenBank/DDBJ whole genome shotgun (WGS) entry which is preliminary data.</text>
</comment>
<dbReference type="EMBL" id="AAXT01000001">
    <property type="protein sequence ID" value="EDO08092.1"/>
    <property type="molecule type" value="Genomic_DNA"/>
</dbReference>
<dbReference type="InterPro" id="IPR036850">
    <property type="entry name" value="NDK-like_dom_sf"/>
</dbReference>
<reference evidence="10" key="4">
    <citation type="journal article" date="2021" name="Int. J. Parasitol.">
        <title>Comparative analysis of gene expression between Babesia bovis blood stages and kinetes allowed by improved genome annotation.</title>
        <authorList>
            <person name="Ueti M.W."/>
            <person name="Johnson W.C."/>
            <person name="Kappmeyer L.S."/>
            <person name="Herndon D.R."/>
            <person name="Mousel M.R."/>
            <person name="Reif K.E."/>
            <person name="Taus N.S."/>
            <person name="Ifeonu O.O."/>
            <person name="Silva J.C."/>
            <person name="Suarez C.E."/>
            <person name="Brayton K.A."/>
        </authorList>
    </citation>
    <scope>NUCLEOTIDE SEQUENCE [LARGE SCALE GENOMIC DNA]</scope>
</reference>
<dbReference type="PANTHER" id="PTHR11349">
    <property type="entry name" value="NUCLEOSIDE DIPHOSPHATE KINASE"/>
    <property type="match status" value="1"/>
</dbReference>
<feature type="binding site" evidence="6">
    <location>
        <position position="112"/>
    </location>
    <ligand>
        <name>ATP</name>
        <dbReference type="ChEBI" id="CHEBI:30616"/>
    </ligand>
</feature>
<dbReference type="VEuPathDB" id="PiroplasmaDB:BBOV_III005290"/>
<evidence type="ECO:0007829" key="11">
    <source>
        <dbReference type="PDB" id="3JS9"/>
    </source>
</evidence>
<dbReference type="Pfam" id="PF00334">
    <property type="entry name" value="NDK"/>
    <property type="match status" value="1"/>
</dbReference>
<dbReference type="PDBsum" id="3JS9"/>
<dbReference type="FunCoup" id="A7ANF8">
    <property type="interactions" value="287"/>
</dbReference>
<gene>
    <name evidence="9" type="ORF">BBOV_III005290</name>
</gene>
<keyword evidence="5 9" id="KW-0418">Kinase</keyword>
<dbReference type="InterPro" id="IPR034907">
    <property type="entry name" value="NDK-like_dom"/>
</dbReference>
<dbReference type="STRING" id="5865.A7ANF8"/>
<dbReference type="PRINTS" id="PR01243">
    <property type="entry name" value="NUCDPKINASE"/>
</dbReference>
<reference evidence="11" key="2">
    <citation type="submission" date="2009-09" db="PDB data bank">
        <title>Crystal structure of nucleoside diphosphate kinase family protein from Babesia bovis.</title>
        <authorList>
            <consortium name="Seattle Structural Genomics Center for Infectious Disease (SSGCID)"/>
            <person name="Edwards T.E."/>
            <person name="Staker B.L."/>
        </authorList>
    </citation>
    <scope>X-RAY CRYSTALLOGRAPHY (2.50 ANGSTROMS)</scope>
</reference>
<dbReference type="SMART" id="SM00562">
    <property type="entry name" value="NDK"/>
    <property type="match status" value="1"/>
</dbReference>
<dbReference type="Proteomes" id="UP000002173">
    <property type="component" value="Unassembled WGS sequence"/>
</dbReference>
<dbReference type="InterPro" id="IPR001564">
    <property type="entry name" value="Nucleoside_diP_kinase"/>
</dbReference>
<dbReference type="SMR" id="A7ANF8"/>
<feature type="binding site" evidence="6">
    <location>
        <position position="91"/>
    </location>
    <ligand>
        <name>ATP</name>
        <dbReference type="ChEBI" id="CHEBI:30616"/>
    </ligand>
</feature>
<evidence type="ECO:0000259" key="8">
    <source>
        <dbReference type="SMART" id="SM00562"/>
    </source>
</evidence>
<dbReference type="PDB" id="3JS9">
    <property type="method" value="X-ray"/>
    <property type="resolution" value="2.50 A"/>
    <property type="chains" value="A/B/C=1-148"/>
</dbReference>
<feature type="binding site" evidence="6">
    <location>
        <position position="57"/>
    </location>
    <ligand>
        <name>ATP</name>
        <dbReference type="ChEBI" id="CHEBI:30616"/>
    </ligand>
</feature>
<evidence type="ECO:0000313" key="9">
    <source>
        <dbReference type="EMBL" id="EDO08092.1"/>
    </source>
</evidence>
<evidence type="ECO:0000256" key="5">
    <source>
        <dbReference type="ARBA" id="ARBA00022777"/>
    </source>
</evidence>
<dbReference type="FunFam" id="3.30.70.141:FF:000002">
    <property type="entry name" value="Nucleoside diphosphate kinase"/>
    <property type="match status" value="1"/>
</dbReference>
<sequence length="148" mass="16660">MERTYIMVKPDGVQRGLIGEILKRFEMKGLKLIAAKFEHPTMDVVAQHYCEHKDKPFFKDLCDFISHGPVFCMIWEGPEAIKIGRNLVGLTSPVESAAGTIRGDFGVVKNFNIVHASSSAEDAARECALWFTPEQLVTWERSVGGWIY</sequence>
<dbReference type="InParanoid" id="A7ANF8"/>
<proteinExistence type="evidence at protein level"/>
<feature type="binding site" evidence="6">
    <location>
        <position position="9"/>
    </location>
    <ligand>
        <name>ATP</name>
        <dbReference type="ChEBI" id="CHEBI:30616"/>
    </ligand>
</feature>
<protein>
    <recommendedName>
        <fullName evidence="3">nucleoside-diphosphate kinase</fullName>
        <ecNumber evidence="3">2.7.4.6</ecNumber>
    </recommendedName>
</protein>
<feature type="domain" description="Nucleoside diphosphate kinase-like" evidence="8">
    <location>
        <begin position="1"/>
        <end position="138"/>
    </location>
</feature>
<comment type="similarity">
    <text evidence="2 6 7">Belongs to the NDK family.</text>
</comment>
<dbReference type="EC" id="2.7.4.6" evidence="3"/>
<dbReference type="GO" id="GO:0006183">
    <property type="term" value="P:GTP biosynthetic process"/>
    <property type="evidence" value="ECO:0007669"/>
    <property type="project" value="InterPro"/>
</dbReference>
<dbReference type="SUPFAM" id="SSF54919">
    <property type="entry name" value="Nucleoside diphosphate kinase, NDK"/>
    <property type="match status" value="1"/>
</dbReference>
<dbReference type="EvolutionaryTrace" id="A7ANF8"/>